<proteinExistence type="predicted"/>
<evidence type="ECO:0000313" key="2">
    <source>
        <dbReference type="Proteomes" id="UP001205105"/>
    </source>
</evidence>
<sequence length="291" mass="29805">MAEQAGLGPELAAAIAGNFDAGLGLDVQDYVDVLAAAEDEAALQLLNAGAAAAAPRVVVPAQATVVTKPSLMERYLITPGRRGVIVLLSKLLLVAVHEVWRVVCLPGPVPAVRVATMQRAADSTIVVVTEMPHLFSGAKQLATLSGLPGGLDGHYPIWASDRRKSQTRFSTKLPQLDEGTWQAVQQAVADGGVFVSEMYVLDTSWLLCHLMVVDEAAAPAAAAGGLQAAAAAAPQAAAGVPVAAPAGVDGELVEMLGWLPGAQEEDANLEQMLAGNGGVGGGADEGEPDWP</sequence>
<name>A0AAD5E2V5_9CHLO</name>
<dbReference type="AlphaFoldDB" id="A0AAD5E2V5"/>
<gene>
    <name evidence="1" type="ORF">COHA_000627</name>
</gene>
<evidence type="ECO:0000313" key="1">
    <source>
        <dbReference type="EMBL" id="KAI7845894.1"/>
    </source>
</evidence>
<protein>
    <submittedName>
        <fullName evidence="1">Uncharacterized protein</fullName>
    </submittedName>
</protein>
<comment type="caution">
    <text evidence="1">The sequence shown here is derived from an EMBL/GenBank/DDBJ whole genome shotgun (WGS) entry which is preliminary data.</text>
</comment>
<keyword evidence="2" id="KW-1185">Reference proteome</keyword>
<accession>A0AAD5E2V5</accession>
<dbReference type="Proteomes" id="UP001205105">
    <property type="component" value="Unassembled WGS sequence"/>
</dbReference>
<reference evidence="1" key="1">
    <citation type="submission" date="2020-11" db="EMBL/GenBank/DDBJ databases">
        <title>Chlorella ohadii genome sequencing and assembly.</title>
        <authorList>
            <person name="Murik O."/>
            <person name="Treves H."/>
            <person name="Kedem I."/>
            <person name="Shotland Y."/>
            <person name="Kaplan A."/>
        </authorList>
    </citation>
    <scope>NUCLEOTIDE SEQUENCE</scope>
    <source>
        <strain evidence="1">1</strain>
    </source>
</reference>
<organism evidence="1 2">
    <name type="scientific">Chlorella ohadii</name>
    <dbReference type="NCBI Taxonomy" id="2649997"/>
    <lineage>
        <taxon>Eukaryota</taxon>
        <taxon>Viridiplantae</taxon>
        <taxon>Chlorophyta</taxon>
        <taxon>core chlorophytes</taxon>
        <taxon>Trebouxiophyceae</taxon>
        <taxon>Chlorellales</taxon>
        <taxon>Chlorellaceae</taxon>
        <taxon>Chlorella clade</taxon>
        <taxon>Chlorella</taxon>
    </lineage>
</organism>
<dbReference type="EMBL" id="JADXDR010000012">
    <property type="protein sequence ID" value="KAI7845894.1"/>
    <property type="molecule type" value="Genomic_DNA"/>
</dbReference>